<evidence type="ECO:0000256" key="4">
    <source>
        <dbReference type="ARBA" id="ARBA00023157"/>
    </source>
</evidence>
<sequence length="163" mass="18603">MIGEKYCYSYSHVLLLLITLIAIATGQILDDKPTRHLDHLALFPEKKTWCDVKQIQQEVALPGCHSKLIPNTVCFGQCFSYSIPQSMPDKADPHLQYCECCKPIRLSQVKVTLTCPRNDVKVMDKLVEVVEACDCQKCFEDPPIQDGAIIDDFSYYSYYEDDI</sequence>
<dbReference type="PANTHER" id="PTHR15283">
    <property type="entry name" value="GREMLIN 1"/>
    <property type="match status" value="1"/>
</dbReference>
<dbReference type="GO" id="GO:0048018">
    <property type="term" value="F:receptor ligand activity"/>
    <property type="evidence" value="ECO:0007669"/>
    <property type="project" value="TreeGrafter"/>
</dbReference>
<keyword evidence="4" id="KW-1015">Disulfide bond</keyword>
<dbReference type="EMBL" id="MH636351">
    <property type="protein sequence ID" value="AXU40274.1"/>
    <property type="molecule type" value="mRNA"/>
</dbReference>
<feature type="chain" id="PRO_5016699399" evidence="6">
    <location>
        <begin position="27"/>
        <end position="163"/>
    </location>
</feature>
<dbReference type="GO" id="GO:0005615">
    <property type="term" value="C:extracellular space"/>
    <property type="evidence" value="ECO:0007669"/>
    <property type="project" value="TreeGrafter"/>
</dbReference>
<dbReference type="GO" id="GO:0009887">
    <property type="term" value="P:animal organ morphogenesis"/>
    <property type="evidence" value="ECO:0007669"/>
    <property type="project" value="TreeGrafter"/>
</dbReference>
<keyword evidence="3 6" id="KW-0732">Signal</keyword>
<evidence type="ECO:0000256" key="5">
    <source>
        <dbReference type="PROSITE-ProRule" id="PRU00039"/>
    </source>
</evidence>
<comment type="caution">
    <text evidence="5">Lacks conserved residue(s) required for the propagation of feature annotation.</text>
</comment>
<accession>A0A346TLN4</accession>
<reference evidence="8" key="1">
    <citation type="submission" date="2018-07" db="EMBL/GenBank/DDBJ databases">
        <title>Neuropeptide precursors identification based on transcriptomic and neuropeptidomic analysis of circumoral nerve ring in sea cucumber.</title>
        <authorList>
            <person name="Chen M.Y."/>
            <person name="Hou Y.Y."/>
            <person name="Elphick M.R."/>
        </authorList>
    </citation>
    <scope>NUCLEOTIDE SEQUENCE</scope>
</reference>
<dbReference type="GeneID" id="139975634"/>
<dbReference type="RefSeq" id="XP_071839805.1">
    <property type="nucleotide sequence ID" value="XM_071983704.1"/>
</dbReference>
<keyword evidence="2" id="KW-0964">Secreted</keyword>
<protein>
    <submittedName>
        <fullName evidence="8">Bursicon alpha-type</fullName>
    </submittedName>
</protein>
<evidence type="ECO:0000256" key="6">
    <source>
        <dbReference type="SAM" id="SignalP"/>
    </source>
</evidence>
<dbReference type="GO" id="GO:0038098">
    <property type="term" value="P:sequestering of BMP from receptor via BMP binding"/>
    <property type="evidence" value="ECO:0007669"/>
    <property type="project" value="TreeGrafter"/>
</dbReference>
<dbReference type="GO" id="GO:0036122">
    <property type="term" value="F:BMP binding"/>
    <property type="evidence" value="ECO:0007669"/>
    <property type="project" value="TreeGrafter"/>
</dbReference>
<dbReference type="PROSITE" id="PS01225">
    <property type="entry name" value="CTCK_2"/>
    <property type="match status" value="1"/>
</dbReference>
<dbReference type="Pfam" id="PF03045">
    <property type="entry name" value="DAN"/>
    <property type="match status" value="1"/>
</dbReference>
<dbReference type="InterPro" id="IPR004133">
    <property type="entry name" value="DAN_dom"/>
</dbReference>
<name>A0A346TLN4_STIJA</name>
<evidence type="ECO:0000259" key="7">
    <source>
        <dbReference type="PROSITE" id="PS01225"/>
    </source>
</evidence>
<evidence type="ECO:0000313" key="8">
    <source>
        <dbReference type="EMBL" id="AXU40274.1"/>
    </source>
</evidence>
<feature type="domain" description="CTCK" evidence="7">
    <location>
        <begin position="50"/>
        <end position="139"/>
    </location>
</feature>
<dbReference type="InterPro" id="IPR029034">
    <property type="entry name" value="Cystine-knot_cytokine"/>
</dbReference>
<dbReference type="PANTHER" id="PTHR15283:SF5">
    <property type="entry name" value="NEUROBLASTOMA SUPPRESSOR OF TUMORIGENICITY 1"/>
    <property type="match status" value="1"/>
</dbReference>
<evidence type="ECO:0000256" key="3">
    <source>
        <dbReference type="ARBA" id="ARBA00022729"/>
    </source>
</evidence>
<organism evidence="8">
    <name type="scientific">Stichopus japonicus</name>
    <name type="common">Sea cucumber</name>
    <dbReference type="NCBI Taxonomy" id="307972"/>
    <lineage>
        <taxon>Eukaryota</taxon>
        <taxon>Metazoa</taxon>
        <taxon>Echinodermata</taxon>
        <taxon>Eleutherozoa</taxon>
        <taxon>Echinozoa</taxon>
        <taxon>Holothuroidea</taxon>
        <taxon>Aspidochirotacea</taxon>
        <taxon>Aspidochirotida</taxon>
        <taxon>Stichopodidae</taxon>
        <taxon>Apostichopus</taxon>
    </lineage>
</organism>
<dbReference type="SMART" id="SM00041">
    <property type="entry name" value="CT"/>
    <property type="match status" value="1"/>
</dbReference>
<dbReference type="InterPro" id="IPR006207">
    <property type="entry name" value="Cys_knot_C"/>
</dbReference>
<evidence type="ECO:0000256" key="2">
    <source>
        <dbReference type="ARBA" id="ARBA00022525"/>
    </source>
</evidence>
<dbReference type="Gene3D" id="2.10.90.10">
    <property type="entry name" value="Cystine-knot cytokines"/>
    <property type="match status" value="1"/>
</dbReference>
<feature type="signal peptide" evidence="6">
    <location>
        <begin position="1"/>
        <end position="26"/>
    </location>
</feature>
<evidence type="ECO:0000256" key="1">
    <source>
        <dbReference type="ARBA" id="ARBA00004613"/>
    </source>
</evidence>
<dbReference type="AlphaFoldDB" id="A0A346TLN4"/>
<proteinExistence type="evidence at transcript level"/>
<comment type="subcellular location">
    <subcellularLocation>
        <location evidence="1">Secreted</location>
    </subcellularLocation>
</comment>